<keyword evidence="2" id="KW-0808">Transferase</keyword>
<dbReference type="SUPFAM" id="SSF81891">
    <property type="entry name" value="Poly A polymerase C-terminal region-like"/>
    <property type="match status" value="1"/>
</dbReference>
<dbReference type="PROSITE" id="PS50995">
    <property type="entry name" value="HTH_MARR_2"/>
    <property type="match status" value="1"/>
</dbReference>
<keyword evidence="5" id="KW-0694">RNA-binding</keyword>
<evidence type="ECO:0000259" key="7">
    <source>
        <dbReference type="PROSITE" id="PS50995"/>
    </source>
</evidence>
<keyword evidence="2" id="KW-0548">Nucleotidyltransferase</keyword>
<dbReference type="InterPro" id="IPR032810">
    <property type="entry name" value="CCA-adding_enz_C"/>
</dbReference>
<keyword evidence="1" id="KW-0819">tRNA processing</keyword>
<evidence type="ECO:0000256" key="6">
    <source>
        <dbReference type="SAM" id="Coils"/>
    </source>
</evidence>
<dbReference type="PANTHER" id="PTHR33164">
    <property type="entry name" value="TRANSCRIPTIONAL REGULATOR, MARR FAMILY"/>
    <property type="match status" value="1"/>
</dbReference>
<reference evidence="8" key="1">
    <citation type="journal article" date="2014" name="Front. Microbiol.">
        <title>High frequency of phylogenetically diverse reductive dehalogenase-homologous genes in deep subseafloor sedimentary metagenomes.</title>
        <authorList>
            <person name="Kawai M."/>
            <person name="Futagami T."/>
            <person name="Toyoda A."/>
            <person name="Takaki Y."/>
            <person name="Nishi S."/>
            <person name="Hori S."/>
            <person name="Arai W."/>
            <person name="Tsubouchi T."/>
            <person name="Morono Y."/>
            <person name="Uchiyama I."/>
            <person name="Ito T."/>
            <person name="Fujiyama A."/>
            <person name="Inagaki F."/>
            <person name="Takami H."/>
        </authorList>
    </citation>
    <scope>NUCLEOTIDE SEQUENCE</scope>
    <source>
        <strain evidence="8">Expedition CK06-06</strain>
    </source>
</reference>
<dbReference type="Gene3D" id="1.10.10.10">
    <property type="entry name" value="Winged helix-like DNA-binding domain superfamily/Winged helix DNA-binding domain"/>
    <property type="match status" value="1"/>
</dbReference>
<dbReference type="SMART" id="SM00347">
    <property type="entry name" value="HTH_MARR"/>
    <property type="match status" value="1"/>
</dbReference>
<dbReference type="InterPro" id="IPR000835">
    <property type="entry name" value="HTH_MarR-typ"/>
</dbReference>
<keyword evidence="4" id="KW-0460">Magnesium</keyword>
<dbReference type="InterPro" id="IPR036390">
    <property type="entry name" value="WH_DNA-bd_sf"/>
</dbReference>
<accession>X0YZN8</accession>
<dbReference type="GO" id="GO:0003723">
    <property type="term" value="F:RNA binding"/>
    <property type="evidence" value="ECO:0007669"/>
    <property type="project" value="UniProtKB-KW"/>
</dbReference>
<dbReference type="GO" id="GO:0006950">
    <property type="term" value="P:response to stress"/>
    <property type="evidence" value="ECO:0007669"/>
    <property type="project" value="TreeGrafter"/>
</dbReference>
<organism evidence="8">
    <name type="scientific">marine sediment metagenome</name>
    <dbReference type="NCBI Taxonomy" id="412755"/>
    <lineage>
        <taxon>unclassified sequences</taxon>
        <taxon>metagenomes</taxon>
        <taxon>ecological metagenomes</taxon>
    </lineage>
</organism>
<dbReference type="EMBL" id="BART01001100">
    <property type="protein sequence ID" value="GAG62249.1"/>
    <property type="molecule type" value="Genomic_DNA"/>
</dbReference>
<dbReference type="Pfam" id="PF01047">
    <property type="entry name" value="MarR"/>
    <property type="match status" value="1"/>
</dbReference>
<name>X0YZN8_9ZZZZ</name>
<dbReference type="GO" id="GO:0003700">
    <property type="term" value="F:DNA-binding transcription factor activity"/>
    <property type="evidence" value="ECO:0007669"/>
    <property type="project" value="InterPro"/>
</dbReference>
<sequence length="178" mass="20302">MEDEKQIRTLCNISFAEYKAVMEIDTTERITCNVLSKKMGLSPSRGSRIIDGLVRKKLLIRTPNPEDRRSFVLSLSSKGAKIKNDIERERNNCEKRDKEEAQLKQEEERVKAVLAQKPPISLKDLALKGQDLKDLGYSEGKKLGQVLKELLNLVLEKPALNQKKILIAWVKSERFPGN</sequence>
<dbReference type="AlphaFoldDB" id="X0YZN8"/>
<protein>
    <recommendedName>
        <fullName evidence="7">HTH marR-type domain-containing protein</fullName>
    </recommendedName>
</protein>
<dbReference type="GO" id="GO:0008033">
    <property type="term" value="P:tRNA processing"/>
    <property type="evidence" value="ECO:0007669"/>
    <property type="project" value="UniProtKB-KW"/>
</dbReference>
<dbReference type="Gene3D" id="1.10.246.80">
    <property type="match status" value="1"/>
</dbReference>
<evidence type="ECO:0000256" key="2">
    <source>
        <dbReference type="ARBA" id="ARBA00022695"/>
    </source>
</evidence>
<feature type="coiled-coil region" evidence="6">
    <location>
        <begin position="86"/>
        <end position="116"/>
    </location>
</feature>
<evidence type="ECO:0000256" key="1">
    <source>
        <dbReference type="ARBA" id="ARBA00022694"/>
    </source>
</evidence>
<dbReference type="InterPro" id="IPR036388">
    <property type="entry name" value="WH-like_DNA-bd_sf"/>
</dbReference>
<dbReference type="GO" id="GO:0016779">
    <property type="term" value="F:nucleotidyltransferase activity"/>
    <property type="evidence" value="ECO:0007669"/>
    <property type="project" value="UniProtKB-KW"/>
</dbReference>
<dbReference type="InterPro" id="IPR039422">
    <property type="entry name" value="MarR/SlyA-like"/>
</dbReference>
<dbReference type="Pfam" id="PF13735">
    <property type="entry name" value="tRNA_NucTran2_2"/>
    <property type="match status" value="1"/>
</dbReference>
<evidence type="ECO:0000256" key="4">
    <source>
        <dbReference type="ARBA" id="ARBA00022842"/>
    </source>
</evidence>
<dbReference type="GO" id="GO:0046872">
    <property type="term" value="F:metal ion binding"/>
    <property type="evidence" value="ECO:0007669"/>
    <property type="project" value="UniProtKB-KW"/>
</dbReference>
<feature type="domain" description="HTH marR-type" evidence="7">
    <location>
        <begin position="1"/>
        <end position="152"/>
    </location>
</feature>
<evidence type="ECO:0000256" key="5">
    <source>
        <dbReference type="ARBA" id="ARBA00022884"/>
    </source>
</evidence>
<evidence type="ECO:0000256" key="3">
    <source>
        <dbReference type="ARBA" id="ARBA00022723"/>
    </source>
</evidence>
<keyword evidence="6" id="KW-0175">Coiled coil</keyword>
<gene>
    <name evidence="8" type="ORF">S01H4_04187</name>
</gene>
<comment type="caution">
    <text evidence="8">The sequence shown here is derived from an EMBL/GenBank/DDBJ whole genome shotgun (WGS) entry which is preliminary data.</text>
</comment>
<evidence type="ECO:0000313" key="8">
    <source>
        <dbReference type="EMBL" id="GAG62249.1"/>
    </source>
</evidence>
<proteinExistence type="predicted"/>
<keyword evidence="3" id="KW-0479">Metal-binding</keyword>
<dbReference type="SUPFAM" id="SSF46785">
    <property type="entry name" value="Winged helix' DNA-binding domain"/>
    <property type="match status" value="1"/>
</dbReference>
<dbReference type="PANTHER" id="PTHR33164:SF43">
    <property type="entry name" value="HTH-TYPE TRANSCRIPTIONAL REPRESSOR YETL"/>
    <property type="match status" value="1"/>
</dbReference>